<accession>A0A8J6BK69</accession>
<sequence>MWLLPPHNTPRSCEGGAAGRTRDNMAVHYIRRRTHRPLHWHQRSAITRLRLLHNWRRPVAVPPASVWKNVRGHHHVL</sequence>
<name>A0A8J6BK69_ELECQ</name>
<gene>
    <name evidence="1" type="ORF">GDO78_020166</name>
</gene>
<dbReference type="AlphaFoldDB" id="A0A8J6BK69"/>
<reference evidence="1" key="1">
    <citation type="thesis" date="2020" institute="ProQuest LLC" country="789 East Eisenhower Parkway, Ann Arbor, MI, USA">
        <title>Comparative Genomics and Chromosome Evolution.</title>
        <authorList>
            <person name="Mudd A.B."/>
        </authorList>
    </citation>
    <scope>NUCLEOTIDE SEQUENCE</scope>
    <source>
        <strain evidence="1">HN-11 Male</strain>
        <tissue evidence="1">Kidney and liver</tissue>
    </source>
</reference>
<evidence type="ECO:0000313" key="2">
    <source>
        <dbReference type="Proteomes" id="UP000770717"/>
    </source>
</evidence>
<dbReference type="EMBL" id="WNTK01004710">
    <property type="protein sequence ID" value="KAG9464298.1"/>
    <property type="molecule type" value="Genomic_DNA"/>
</dbReference>
<comment type="caution">
    <text evidence="1">The sequence shown here is derived from an EMBL/GenBank/DDBJ whole genome shotgun (WGS) entry which is preliminary data.</text>
</comment>
<protein>
    <submittedName>
        <fullName evidence="1">Uncharacterized protein</fullName>
    </submittedName>
</protein>
<proteinExistence type="predicted"/>
<organism evidence="1 2">
    <name type="scientific">Eleutherodactylus coqui</name>
    <name type="common">Puerto Rican coqui</name>
    <dbReference type="NCBI Taxonomy" id="57060"/>
    <lineage>
        <taxon>Eukaryota</taxon>
        <taxon>Metazoa</taxon>
        <taxon>Chordata</taxon>
        <taxon>Craniata</taxon>
        <taxon>Vertebrata</taxon>
        <taxon>Euteleostomi</taxon>
        <taxon>Amphibia</taxon>
        <taxon>Batrachia</taxon>
        <taxon>Anura</taxon>
        <taxon>Neobatrachia</taxon>
        <taxon>Hyloidea</taxon>
        <taxon>Eleutherodactylidae</taxon>
        <taxon>Eleutherodactylinae</taxon>
        <taxon>Eleutherodactylus</taxon>
        <taxon>Eleutherodactylus</taxon>
    </lineage>
</organism>
<keyword evidence="2" id="KW-1185">Reference proteome</keyword>
<dbReference type="Proteomes" id="UP000770717">
    <property type="component" value="Unassembled WGS sequence"/>
</dbReference>
<evidence type="ECO:0000313" key="1">
    <source>
        <dbReference type="EMBL" id="KAG9464298.1"/>
    </source>
</evidence>